<dbReference type="InterPro" id="IPR050264">
    <property type="entry name" value="Bact_CCA-adding_enz_type3_sf"/>
</dbReference>
<evidence type="ECO:0000256" key="6">
    <source>
        <dbReference type="ARBA" id="ARBA00022741"/>
    </source>
</evidence>
<evidence type="ECO:0000259" key="10">
    <source>
        <dbReference type="Pfam" id="PF12627"/>
    </source>
</evidence>
<dbReference type="Gene3D" id="1.10.3090.10">
    <property type="entry name" value="cca-adding enzyme, domain 2"/>
    <property type="match status" value="1"/>
</dbReference>
<organism evidence="11 12">
    <name type="scientific">Ruegeria marisrubri</name>
    <dbReference type="NCBI Taxonomy" id="1685379"/>
    <lineage>
        <taxon>Bacteria</taxon>
        <taxon>Pseudomonadati</taxon>
        <taxon>Pseudomonadota</taxon>
        <taxon>Alphaproteobacteria</taxon>
        <taxon>Rhodobacterales</taxon>
        <taxon>Roseobacteraceae</taxon>
        <taxon>Ruegeria</taxon>
    </lineage>
</organism>
<dbReference type="Proteomes" id="UP000053791">
    <property type="component" value="Unassembled WGS sequence"/>
</dbReference>
<comment type="cofactor">
    <cofactor evidence="1">
        <name>Mg(2+)</name>
        <dbReference type="ChEBI" id="CHEBI:18420"/>
    </cofactor>
</comment>
<dbReference type="SUPFAM" id="SSF81301">
    <property type="entry name" value="Nucleotidyltransferase"/>
    <property type="match status" value="1"/>
</dbReference>
<dbReference type="Gene3D" id="3.30.460.10">
    <property type="entry name" value="Beta Polymerase, domain 2"/>
    <property type="match status" value="1"/>
</dbReference>
<dbReference type="CDD" id="cd05398">
    <property type="entry name" value="NT_ClassII-CCAase"/>
    <property type="match status" value="1"/>
</dbReference>
<dbReference type="PANTHER" id="PTHR46173">
    <property type="entry name" value="CCA TRNA NUCLEOTIDYLTRANSFERASE 1, MITOCHONDRIAL"/>
    <property type="match status" value="1"/>
</dbReference>
<evidence type="ECO:0000256" key="7">
    <source>
        <dbReference type="ARBA" id="ARBA00022842"/>
    </source>
</evidence>
<dbReference type="PROSITE" id="PS51257">
    <property type="entry name" value="PROKAR_LIPOPROTEIN"/>
    <property type="match status" value="1"/>
</dbReference>
<feature type="domain" description="tRNA nucleotidyltransferase/poly(A) polymerase RNA and SrmB- binding" evidence="10">
    <location>
        <begin position="184"/>
        <end position="238"/>
    </location>
</feature>
<proteinExistence type="inferred from homology"/>
<keyword evidence="5" id="KW-0479">Metal-binding</keyword>
<keyword evidence="12" id="KW-1185">Reference proteome</keyword>
<keyword evidence="7" id="KW-0460">Magnesium</keyword>
<evidence type="ECO:0000313" key="11">
    <source>
        <dbReference type="EMBL" id="KUJ78069.1"/>
    </source>
</evidence>
<evidence type="ECO:0000313" key="12">
    <source>
        <dbReference type="Proteomes" id="UP000053791"/>
    </source>
</evidence>
<dbReference type="InterPro" id="IPR032828">
    <property type="entry name" value="PolyA_RNA-bd"/>
</dbReference>
<evidence type="ECO:0000256" key="8">
    <source>
        <dbReference type="RuleBase" id="RU003953"/>
    </source>
</evidence>
<reference evidence="12" key="1">
    <citation type="submission" date="2015-12" db="EMBL/GenBank/DDBJ databases">
        <authorList>
            <person name="Zhang G."/>
            <person name="Stingl U."/>
        </authorList>
    </citation>
    <scope>NUCLEOTIDE SEQUENCE [LARGE SCALE GENOMIC DNA]</scope>
    <source>
        <strain evidence="12">ZGT118</strain>
    </source>
</reference>
<dbReference type="InterPro" id="IPR002646">
    <property type="entry name" value="PolA_pol_head_dom"/>
</dbReference>
<dbReference type="GO" id="GO:0000049">
    <property type="term" value="F:tRNA binding"/>
    <property type="evidence" value="ECO:0007669"/>
    <property type="project" value="TreeGrafter"/>
</dbReference>
<dbReference type="GO" id="GO:0008033">
    <property type="term" value="P:tRNA processing"/>
    <property type="evidence" value="ECO:0007669"/>
    <property type="project" value="UniProtKB-KW"/>
</dbReference>
<keyword evidence="3" id="KW-0819">tRNA processing</keyword>
<evidence type="ECO:0000256" key="1">
    <source>
        <dbReference type="ARBA" id="ARBA00001946"/>
    </source>
</evidence>
<dbReference type="PANTHER" id="PTHR46173:SF1">
    <property type="entry name" value="CCA TRNA NUCLEOTIDYLTRANSFERASE 1, MITOCHONDRIAL"/>
    <property type="match status" value="1"/>
</dbReference>
<keyword evidence="6" id="KW-0547">Nucleotide-binding</keyword>
<dbReference type="AlphaFoldDB" id="A0A0X3TQU6"/>
<evidence type="ECO:0000256" key="5">
    <source>
        <dbReference type="ARBA" id="ARBA00022723"/>
    </source>
</evidence>
<dbReference type="GO" id="GO:0016779">
    <property type="term" value="F:nucleotidyltransferase activity"/>
    <property type="evidence" value="ECO:0007669"/>
    <property type="project" value="UniProtKB-KW"/>
</dbReference>
<protein>
    <submittedName>
        <fullName evidence="11">Poly(A) polymerase</fullName>
    </submittedName>
</protein>
<keyword evidence="4" id="KW-0548">Nucleotidyltransferase</keyword>
<accession>A0A0X3TQU6</accession>
<keyword evidence="8" id="KW-0694">RNA-binding</keyword>
<evidence type="ECO:0000256" key="2">
    <source>
        <dbReference type="ARBA" id="ARBA00022679"/>
    </source>
</evidence>
<dbReference type="STRING" id="1685379.AVO45_08900"/>
<dbReference type="OrthoDB" id="9805698at2"/>
<keyword evidence="2 8" id="KW-0808">Transferase</keyword>
<gene>
    <name evidence="11" type="ORF">AVO45_08900</name>
</gene>
<comment type="caution">
    <text evidence="11">The sequence shown here is derived from an EMBL/GenBank/DDBJ whole genome shotgun (WGS) entry which is preliminary data.</text>
</comment>
<dbReference type="Pfam" id="PF12627">
    <property type="entry name" value="PolyA_pol_RNAbd"/>
    <property type="match status" value="1"/>
</dbReference>
<dbReference type="RefSeq" id="WP_068347216.1">
    <property type="nucleotide sequence ID" value="NZ_LQBQ01000023.1"/>
</dbReference>
<dbReference type="SUPFAM" id="SSF81891">
    <property type="entry name" value="Poly A polymerase C-terminal region-like"/>
    <property type="match status" value="1"/>
</dbReference>
<feature type="domain" description="Poly A polymerase head" evidence="9">
    <location>
        <begin position="30"/>
        <end position="150"/>
    </location>
</feature>
<name>A0A0X3TQU6_9RHOB</name>
<evidence type="ECO:0000259" key="9">
    <source>
        <dbReference type="Pfam" id="PF01743"/>
    </source>
</evidence>
<dbReference type="Pfam" id="PF01743">
    <property type="entry name" value="PolyA_pol"/>
    <property type="match status" value="1"/>
</dbReference>
<evidence type="ECO:0000256" key="4">
    <source>
        <dbReference type="ARBA" id="ARBA00022695"/>
    </source>
</evidence>
<sequence length="391" mass="41682">MTRIKEAWVNDPDTQKVCAALTDGGAQALFVGGCVRNALLGVPVSDIDIATDARPERVVQLAEKAGIKAVPTGIDHGTVTLVSGGVPHEVTTFRRDVETDGRRAKIAYSDRVEEDAARRDFTMNALYASPDGTVLDPLGGLPDLRARRVRFIGRAEDRIREDYLRSLRFFRFHAYYGDEEAGFDPDALSAIASNLDGLSKLSRERVGAELLKLLGAPDPAPSVAAMRTAGVLARILPGAGDRALAPLIALEAQAGVSADPVRRLAALGGDDVVSTLRLSRAQLRRVGRIRMAAEGSAGAAELGYRLGADEGLDAVLLRCAFLEQPWHPELAKSLQKGAGALFPIKAKDLVPDFQGVALGRKLAELEARWIASGFALGRDELLAQANQPPAG</sequence>
<dbReference type="GO" id="GO:0046872">
    <property type="term" value="F:metal ion binding"/>
    <property type="evidence" value="ECO:0007669"/>
    <property type="project" value="UniProtKB-KW"/>
</dbReference>
<comment type="similarity">
    <text evidence="8">Belongs to the tRNA nucleotidyltransferase/poly(A) polymerase family.</text>
</comment>
<evidence type="ECO:0000256" key="3">
    <source>
        <dbReference type="ARBA" id="ARBA00022694"/>
    </source>
</evidence>
<dbReference type="GO" id="GO:0000166">
    <property type="term" value="F:nucleotide binding"/>
    <property type="evidence" value="ECO:0007669"/>
    <property type="project" value="UniProtKB-KW"/>
</dbReference>
<dbReference type="InterPro" id="IPR043519">
    <property type="entry name" value="NT_sf"/>
</dbReference>
<dbReference type="EMBL" id="LQBQ01000023">
    <property type="protein sequence ID" value="KUJ78069.1"/>
    <property type="molecule type" value="Genomic_DNA"/>
</dbReference>